<keyword evidence="8" id="KW-0496">Mitochondrion</keyword>
<dbReference type="GO" id="GO:0005741">
    <property type="term" value="C:mitochondrial outer membrane"/>
    <property type="evidence" value="ECO:0007669"/>
    <property type="project" value="UniProtKB-SubCell"/>
</dbReference>
<dbReference type="Gene3D" id="3.40.50.300">
    <property type="entry name" value="P-loop containing nucleotide triphosphate hydrolases"/>
    <property type="match status" value="1"/>
</dbReference>
<evidence type="ECO:0000256" key="8">
    <source>
        <dbReference type="ARBA" id="ARBA00023128"/>
    </source>
</evidence>
<evidence type="ECO:0000313" key="14">
    <source>
        <dbReference type="WBParaSite" id="scf7180000423441.g11000"/>
    </source>
</evidence>
<keyword evidence="13" id="KW-1185">Reference proteome</keyword>
<dbReference type="GO" id="GO:0051646">
    <property type="term" value="P:mitochondrion localization"/>
    <property type="evidence" value="ECO:0007669"/>
    <property type="project" value="TreeGrafter"/>
</dbReference>
<evidence type="ECO:0000256" key="11">
    <source>
        <dbReference type="SAM" id="MobiDB-lite"/>
    </source>
</evidence>
<dbReference type="WBParaSite" id="scf7180000423441.g11000">
    <property type="protein sequence ID" value="scf7180000423441.g11000"/>
    <property type="gene ID" value="scf7180000423441.g11000"/>
</dbReference>
<evidence type="ECO:0000256" key="6">
    <source>
        <dbReference type="ARBA" id="ARBA00022989"/>
    </source>
</evidence>
<sequence>MAASISHLTASAGAERKGKGLKKPDNEPLQRFGEAKKMMSDIYNDIGSCMGEMSNFYSKLDVDNKKFVPPRQLSEVQRYLDSIKTIKEMVGRDKMKFFHPLRTSNGKSSVINAMLSSKILPQGMGHTTCCFLQIEGGQENEKYFVIENAEEQKIPIGDLHKVGHALGNTGNTSLGTDSLIRIIYPKSASKLLQNDLAIVDSPGVDLSPEFDGWIDKHCLDADVFVLVCNSEATLTQAEKNFFMRVSEKLSKPNIFILCNRWDASASESGEIRDQIRGQHESRFKHFLSSELQVCTPQKAKDRFFFISALEMLDQRLFDRGELNRNPHLLEGHKQRAREFSQFEDQFEKCISQSAIHTKFDAHSRRAREIVFAMLDNLEATMGAAVREKFVFSVILQVMLRLFRQRLALDFQLKSKEHEESAKKFKSFERTFADEQSKMRSEVHMKVSSDFEEEVARLEAIVDHFKHPFVDDPVSIQEYKRELAIYVNDVLTEELQNQCTGALITRIWTLENSMLTCIRQIVDESHALELEKIWLYKNPFKFVISVDCPKMVADFHEDLEFRFSLGIESIARKILSITRGQPITAIDRNFLQLGSPRSSSGIGAGTSSQHQPNKQEVDMFLANLLVQSATYLVNGSVVVTIAGLVYKNVDWRWILSGVGAVAGFYCFERLRWDNGAKEERLKSQFRQHLEQRLRQVESIHTGQCEQQVIQELNGVCGGLRKVFGGFYDEMKDLIEQTKNKMDNVDKMLGSINTIKNKITFMTSTLDSFNKRFLTSTTDSP</sequence>
<dbReference type="PANTHER" id="PTHR10465:SF3">
    <property type="entry name" value="TRANSMEMBRANE GTPASE MARF-RELATED"/>
    <property type="match status" value="1"/>
</dbReference>
<dbReference type="PROSITE" id="PS51718">
    <property type="entry name" value="G_DYNAMIN_2"/>
    <property type="match status" value="1"/>
</dbReference>
<dbReference type="Pfam" id="PF00350">
    <property type="entry name" value="Dynamin_N"/>
    <property type="match status" value="1"/>
</dbReference>
<dbReference type="GO" id="GO:0005525">
    <property type="term" value="F:GTP binding"/>
    <property type="evidence" value="ECO:0007669"/>
    <property type="project" value="UniProtKB-KW"/>
</dbReference>
<dbReference type="GO" id="GO:0008053">
    <property type="term" value="P:mitochondrial fusion"/>
    <property type="evidence" value="ECO:0007669"/>
    <property type="project" value="InterPro"/>
</dbReference>
<dbReference type="PANTHER" id="PTHR10465">
    <property type="entry name" value="TRANSMEMBRANE GTPASE FZO1"/>
    <property type="match status" value="1"/>
</dbReference>
<dbReference type="InterPro" id="IPR027417">
    <property type="entry name" value="P-loop_NTPase"/>
</dbReference>
<dbReference type="SUPFAM" id="SSF52540">
    <property type="entry name" value="P-loop containing nucleoside triphosphate hydrolases"/>
    <property type="match status" value="1"/>
</dbReference>
<accession>A0A915P2G4</accession>
<keyword evidence="6" id="KW-1133">Transmembrane helix</keyword>
<dbReference type="Proteomes" id="UP000887560">
    <property type="component" value="Unplaced"/>
</dbReference>
<dbReference type="AlphaFoldDB" id="A0A915P2G4"/>
<name>A0A915P2G4_9BILA</name>
<keyword evidence="4" id="KW-1000">Mitochondrion outer membrane</keyword>
<keyword evidence="3" id="KW-0547">Nucleotide-binding</keyword>
<keyword evidence="10" id="KW-0472">Membrane</keyword>
<dbReference type="InterPro" id="IPR045063">
    <property type="entry name" value="Dynamin_N"/>
</dbReference>
<dbReference type="InterPro" id="IPR030381">
    <property type="entry name" value="G_DYNAMIN_dom"/>
</dbReference>
<organism evidence="13 14">
    <name type="scientific">Meloidogyne floridensis</name>
    <dbReference type="NCBI Taxonomy" id="298350"/>
    <lineage>
        <taxon>Eukaryota</taxon>
        <taxon>Metazoa</taxon>
        <taxon>Ecdysozoa</taxon>
        <taxon>Nematoda</taxon>
        <taxon>Chromadorea</taxon>
        <taxon>Rhabditida</taxon>
        <taxon>Tylenchina</taxon>
        <taxon>Tylenchomorpha</taxon>
        <taxon>Tylenchoidea</taxon>
        <taxon>Meloidogynidae</taxon>
        <taxon>Meloidogyninae</taxon>
        <taxon>Meloidogyne</taxon>
    </lineage>
</organism>
<dbReference type="Pfam" id="PF04799">
    <property type="entry name" value="Fzo_mitofusin"/>
    <property type="match status" value="1"/>
</dbReference>
<proteinExistence type="predicted"/>
<evidence type="ECO:0000256" key="10">
    <source>
        <dbReference type="ARBA" id="ARBA00023136"/>
    </source>
</evidence>
<feature type="domain" description="Dynamin-type G" evidence="12">
    <location>
        <begin position="91"/>
        <end position="351"/>
    </location>
</feature>
<reference evidence="14" key="1">
    <citation type="submission" date="2022-11" db="UniProtKB">
        <authorList>
            <consortium name="WormBaseParasite"/>
        </authorList>
    </citation>
    <scope>IDENTIFICATION</scope>
</reference>
<evidence type="ECO:0000256" key="5">
    <source>
        <dbReference type="ARBA" id="ARBA00022801"/>
    </source>
</evidence>
<evidence type="ECO:0000256" key="1">
    <source>
        <dbReference type="ARBA" id="ARBA00004374"/>
    </source>
</evidence>
<keyword evidence="9" id="KW-0342">GTP-binding</keyword>
<dbReference type="InterPro" id="IPR027094">
    <property type="entry name" value="Mitofusin_fam"/>
</dbReference>
<feature type="compositionally biased region" description="Basic and acidic residues" evidence="11">
    <location>
        <begin position="14"/>
        <end position="32"/>
    </location>
</feature>
<evidence type="ECO:0000259" key="12">
    <source>
        <dbReference type="PROSITE" id="PS51718"/>
    </source>
</evidence>
<feature type="region of interest" description="Disordered" evidence="11">
    <location>
        <begin position="1"/>
        <end position="32"/>
    </location>
</feature>
<keyword evidence="2" id="KW-0812">Transmembrane</keyword>
<evidence type="ECO:0000256" key="7">
    <source>
        <dbReference type="ARBA" id="ARBA00023054"/>
    </source>
</evidence>
<comment type="subcellular location">
    <subcellularLocation>
        <location evidence="1">Mitochondrion outer membrane</location>
        <topology evidence="1">Multi-pass membrane protein</topology>
    </subcellularLocation>
</comment>
<dbReference type="GO" id="GO:0003924">
    <property type="term" value="F:GTPase activity"/>
    <property type="evidence" value="ECO:0007669"/>
    <property type="project" value="InterPro"/>
</dbReference>
<evidence type="ECO:0000256" key="3">
    <source>
        <dbReference type="ARBA" id="ARBA00022741"/>
    </source>
</evidence>
<keyword evidence="7" id="KW-0175">Coiled coil</keyword>
<evidence type="ECO:0000313" key="13">
    <source>
        <dbReference type="Proteomes" id="UP000887560"/>
    </source>
</evidence>
<evidence type="ECO:0000256" key="2">
    <source>
        <dbReference type="ARBA" id="ARBA00022692"/>
    </source>
</evidence>
<evidence type="ECO:0000256" key="4">
    <source>
        <dbReference type="ARBA" id="ARBA00022787"/>
    </source>
</evidence>
<keyword evidence="5" id="KW-0378">Hydrolase</keyword>
<protein>
    <submittedName>
        <fullName evidence="14">Dynamin-type G domain-containing protein</fullName>
    </submittedName>
</protein>
<dbReference type="InterPro" id="IPR006884">
    <property type="entry name" value="Fzo/mitofusin_HR2"/>
</dbReference>
<evidence type="ECO:0000256" key="9">
    <source>
        <dbReference type="ARBA" id="ARBA00023134"/>
    </source>
</evidence>